<protein>
    <submittedName>
        <fullName evidence="1">Phage tail assembly protein</fullName>
    </submittedName>
</protein>
<dbReference type="EMBL" id="CP159290">
    <property type="protein sequence ID" value="XCH28891.1"/>
    <property type="molecule type" value="Genomic_DNA"/>
</dbReference>
<evidence type="ECO:0000313" key="1">
    <source>
        <dbReference type="EMBL" id="XCH28891.1"/>
    </source>
</evidence>
<organism evidence="1">
    <name type="scientific">Cellulosimicrobium sp. ES-005</name>
    <dbReference type="NCBI Taxonomy" id="3163031"/>
    <lineage>
        <taxon>Bacteria</taxon>
        <taxon>Bacillati</taxon>
        <taxon>Actinomycetota</taxon>
        <taxon>Actinomycetes</taxon>
        <taxon>Micrococcales</taxon>
        <taxon>Promicromonosporaceae</taxon>
        <taxon>Cellulosimicrobium</taxon>
    </lineage>
</organism>
<sequence length="107" mass="11312">MALSLADIKAAADAKYGHKPITLEDGTTVTLVNPLRLSKDARNVLKGTSARLKEEGADEFEVLADALIAAAKTKTEGKKLVASLDNDVAYAMGVFQGYMEEVQAGEA</sequence>
<accession>A0AAU8FXT2</accession>
<dbReference type="InterPro" id="IPR020132">
    <property type="entry name" value="Gp24/Gp25"/>
</dbReference>
<dbReference type="Pfam" id="PF17388">
    <property type="entry name" value="GP24_25"/>
    <property type="match status" value="1"/>
</dbReference>
<proteinExistence type="predicted"/>
<dbReference type="RefSeq" id="WP_144721243.1">
    <property type="nucleotide sequence ID" value="NZ_CP159290.1"/>
</dbReference>
<dbReference type="AlphaFoldDB" id="A0AAU8FXT2"/>
<gene>
    <name evidence="1" type="ORF">ABRQ22_14990</name>
</gene>
<reference evidence="1" key="1">
    <citation type="submission" date="2024-06" db="EMBL/GenBank/DDBJ databases">
        <title>Complete genome sequence of the cellulolytic actinobacterium, Cellulosimicrobium ES-005.</title>
        <authorList>
            <person name="Matthews C.T."/>
            <person name="Underwood K.D."/>
            <person name="Ghanchi K.M."/>
            <person name="Fields S.D."/>
            <person name="Gardner S.G."/>
        </authorList>
    </citation>
    <scope>NUCLEOTIDE SEQUENCE</scope>
    <source>
        <strain evidence="1">ES-005</strain>
    </source>
</reference>
<name>A0AAU8FXT2_9MICO</name>